<dbReference type="Gene3D" id="3.30.40.10">
    <property type="entry name" value="Zinc/RING finger domain, C3HC4 (zinc finger)"/>
    <property type="match status" value="1"/>
</dbReference>
<dbReference type="SUPFAM" id="SSF57850">
    <property type="entry name" value="RING/U-box"/>
    <property type="match status" value="1"/>
</dbReference>
<keyword evidence="3" id="KW-0862">Zinc</keyword>
<dbReference type="Pfam" id="PF13639">
    <property type="entry name" value="zf-RING_2"/>
    <property type="match status" value="1"/>
</dbReference>
<evidence type="ECO:0000313" key="7">
    <source>
        <dbReference type="EMBL" id="CAL4206440.1"/>
    </source>
</evidence>
<evidence type="ECO:0000256" key="4">
    <source>
        <dbReference type="PROSITE-ProRule" id="PRU00175"/>
    </source>
</evidence>
<dbReference type="InterPro" id="IPR017907">
    <property type="entry name" value="Znf_RING_CS"/>
</dbReference>
<dbReference type="PROSITE" id="PS50089">
    <property type="entry name" value="ZF_RING_2"/>
    <property type="match status" value="1"/>
</dbReference>
<dbReference type="InterPro" id="IPR013083">
    <property type="entry name" value="Znf_RING/FYVE/PHD"/>
</dbReference>
<dbReference type="InterPro" id="IPR001841">
    <property type="entry name" value="Znf_RING"/>
</dbReference>
<evidence type="ECO:0000256" key="2">
    <source>
        <dbReference type="ARBA" id="ARBA00022771"/>
    </source>
</evidence>
<protein>
    <submittedName>
        <fullName evidence="7">Uncharacterized protein</fullName>
    </submittedName>
</protein>
<name>A0AAV2SLW9_MEGNR</name>
<keyword evidence="8" id="KW-1185">Reference proteome</keyword>
<accession>A0AAV2SLW9</accession>
<feature type="domain" description="RING-type" evidence="6">
    <location>
        <begin position="6"/>
        <end position="49"/>
    </location>
</feature>
<dbReference type="EMBL" id="CAXKWB010081967">
    <property type="protein sequence ID" value="CAL4206440.1"/>
    <property type="molecule type" value="Genomic_DNA"/>
</dbReference>
<dbReference type="AlphaFoldDB" id="A0AAV2SLW9"/>
<evidence type="ECO:0000313" key="8">
    <source>
        <dbReference type="Proteomes" id="UP001497623"/>
    </source>
</evidence>
<organism evidence="7 8">
    <name type="scientific">Meganyctiphanes norvegica</name>
    <name type="common">Northern krill</name>
    <name type="synonym">Thysanopoda norvegica</name>
    <dbReference type="NCBI Taxonomy" id="48144"/>
    <lineage>
        <taxon>Eukaryota</taxon>
        <taxon>Metazoa</taxon>
        <taxon>Ecdysozoa</taxon>
        <taxon>Arthropoda</taxon>
        <taxon>Crustacea</taxon>
        <taxon>Multicrustacea</taxon>
        <taxon>Malacostraca</taxon>
        <taxon>Eumalacostraca</taxon>
        <taxon>Eucarida</taxon>
        <taxon>Euphausiacea</taxon>
        <taxon>Euphausiidae</taxon>
        <taxon>Meganyctiphanes</taxon>
    </lineage>
</organism>
<sequence length="546" mass="61391">MDCVECSICNNAYNTQEYRPRVLPCGHSYCTTCLSKAFKEGFKSCPTCRKSIHLTTPHNLPINFDLEGATALVRISSTKVTKSDDIQLPSSELCDPHGEEIQHRCANHKVWLCNTCRKAHIQHGGTVCSVVSKKEALRRRKVNHHKYIDKDIEKYFQELYHIEQYAERLVEEEMKHDAMINRLESLVLHHRQVKSQLQAQQQKIDHILKDAKKKPGEFEALKNKLAASTSIQDITDICQEALKKGLILKEYGKQIRKKAICIEYIISSLKVRVSQNEFMSSGSIQDCQSTYHSPKNMNVKQDMLTLLKFWCTTNNRPTSGMKHIFAYTTLNQQGKELHAPLTVDGGRILLHVLRNMEGNTNQARNGFTLPYTSTRELVSVGSAVVFLDLAWPGSQSGRIFIKLIGNTGRCRQFLSLCTGEQGYSYANTSFHYSSNKGRPGEMITAGDYDNKGALPLLPGLTMGRKSQRPITAGLVSGVWDDDDPGENALFGIYVRDDINTKDPLGFAHVVEGMDVVRKAAAHNNIKEVRIIDCGVVLPSDAFEFPK</sequence>
<dbReference type="SUPFAM" id="SSF50891">
    <property type="entry name" value="Cyclophilin-like"/>
    <property type="match status" value="1"/>
</dbReference>
<dbReference type="SMART" id="SM00184">
    <property type="entry name" value="RING"/>
    <property type="match status" value="1"/>
</dbReference>
<dbReference type="InterPro" id="IPR029000">
    <property type="entry name" value="Cyclophilin-like_dom_sf"/>
</dbReference>
<dbReference type="Proteomes" id="UP001497623">
    <property type="component" value="Unassembled WGS sequence"/>
</dbReference>
<dbReference type="GO" id="GO:0008270">
    <property type="term" value="F:zinc ion binding"/>
    <property type="evidence" value="ECO:0007669"/>
    <property type="project" value="UniProtKB-KW"/>
</dbReference>
<evidence type="ECO:0000256" key="3">
    <source>
        <dbReference type="ARBA" id="ARBA00022833"/>
    </source>
</evidence>
<dbReference type="PANTHER" id="PTHR47156">
    <property type="entry name" value="PROTEIN CBG20824"/>
    <property type="match status" value="1"/>
</dbReference>
<comment type="caution">
    <text evidence="7">The sequence shown here is derived from an EMBL/GenBank/DDBJ whole genome shotgun (WGS) entry which is preliminary data.</text>
</comment>
<dbReference type="InterPro" id="IPR052667">
    <property type="entry name" value="E3_ubiquitin-ligase_RING"/>
</dbReference>
<dbReference type="PROSITE" id="PS00518">
    <property type="entry name" value="ZF_RING_1"/>
    <property type="match status" value="1"/>
</dbReference>
<keyword evidence="2 4" id="KW-0863">Zinc-finger</keyword>
<evidence type="ECO:0000256" key="1">
    <source>
        <dbReference type="ARBA" id="ARBA00022723"/>
    </source>
</evidence>
<reference evidence="7 8" key="1">
    <citation type="submission" date="2024-05" db="EMBL/GenBank/DDBJ databases">
        <authorList>
            <person name="Wallberg A."/>
        </authorList>
    </citation>
    <scope>NUCLEOTIDE SEQUENCE [LARGE SCALE GENOMIC DNA]</scope>
</reference>
<keyword evidence="1" id="KW-0479">Metal-binding</keyword>
<gene>
    <name evidence="7" type="ORF">MNOR_LOCUS38010</name>
</gene>
<feature type="domain" description="PPIase cyclophilin-type" evidence="5">
    <location>
        <begin position="386"/>
        <end position="518"/>
    </location>
</feature>
<dbReference type="PANTHER" id="PTHR47156:SF10">
    <property type="entry name" value="E3 UBIQUITIN-PROTEIN LIGASE TRIM-21-RELATED"/>
    <property type="match status" value="1"/>
</dbReference>
<dbReference type="GO" id="GO:0003755">
    <property type="term" value="F:peptidyl-prolyl cis-trans isomerase activity"/>
    <property type="evidence" value="ECO:0007669"/>
    <property type="project" value="InterPro"/>
</dbReference>
<dbReference type="InterPro" id="IPR002130">
    <property type="entry name" value="Cyclophilin-type_PPIase_dom"/>
</dbReference>
<dbReference type="PROSITE" id="PS50072">
    <property type="entry name" value="CSA_PPIASE_2"/>
    <property type="match status" value="1"/>
</dbReference>
<proteinExistence type="predicted"/>
<evidence type="ECO:0000259" key="6">
    <source>
        <dbReference type="PROSITE" id="PS50089"/>
    </source>
</evidence>
<dbReference type="Gene3D" id="2.40.100.10">
    <property type="entry name" value="Cyclophilin-like"/>
    <property type="match status" value="1"/>
</dbReference>
<evidence type="ECO:0000259" key="5">
    <source>
        <dbReference type="PROSITE" id="PS50072"/>
    </source>
</evidence>